<reference evidence="6" key="2">
    <citation type="submission" date="2021-03" db="UniProtKB">
        <authorList>
            <consortium name="Ensembl"/>
        </authorList>
    </citation>
    <scope>IDENTIFICATION</scope>
</reference>
<keyword evidence="2 4" id="KW-0106">Calcium</keyword>
<dbReference type="PANTHER" id="PTHR45869">
    <property type="entry name" value="C-REACTIVE PROTEIN-RELATED"/>
    <property type="match status" value="1"/>
</dbReference>
<feature type="signal peptide" evidence="4">
    <location>
        <begin position="1"/>
        <end position="18"/>
    </location>
</feature>
<sequence>MAIAIIGALLFIISTGLCATEGNQGLQGKSLSFEKQTYSNYAILHPKKPLNLDAFTLCLRVSAEPPGNRDMILFSYFGNGADQLNLWREHDGRFSLYLASSKEGVFFSLPQISTFGTQLCVTWESSSGTTAFWVDGKMSVRKTYRQHHKVPGGGTVILGQDQDLQGGGFDASQSFVGEVTNVNLWDYVLPCEFTSEAFALGGNVINWGEAQCKIVGEVKMYESGGKYIEEQIVE</sequence>
<dbReference type="SUPFAM" id="SSF49899">
    <property type="entry name" value="Concanavalin A-like lectins/glucanases"/>
    <property type="match status" value="1"/>
</dbReference>
<dbReference type="PANTHER" id="PTHR45869:SF2">
    <property type="entry name" value="C-REACTIVE PROTEIN-RELATED"/>
    <property type="match status" value="1"/>
</dbReference>
<comment type="caution">
    <text evidence="3">Lacks conserved residue(s) required for the propagation of feature annotation.</text>
</comment>
<feature type="chain" id="PRO_5031611032" description="Pentraxin family member" evidence="4">
    <location>
        <begin position="19"/>
        <end position="234"/>
    </location>
</feature>
<evidence type="ECO:0000313" key="6">
    <source>
        <dbReference type="Ensembl" id="ENSXETP00000115032"/>
    </source>
</evidence>
<feature type="domain" description="Pentraxin (PTX)" evidence="5">
    <location>
        <begin position="27"/>
        <end position="226"/>
    </location>
</feature>
<comment type="similarity">
    <text evidence="4">Belongs to the pentraxin family.</text>
</comment>
<reference evidence="6" key="1">
    <citation type="journal article" date="2010" name="Science">
        <title>The genome of the Western clawed frog Xenopus tropicalis.</title>
        <authorList>
            <person name="Hellsten U."/>
            <person name="Harland R.M."/>
            <person name="Gilchrist M.J."/>
            <person name="Hendrix D."/>
            <person name="Jurka J."/>
            <person name="Kapitonov V."/>
            <person name="Ovcharenko I."/>
            <person name="Putnam N.H."/>
            <person name="Shu S."/>
            <person name="Taher L."/>
            <person name="Blitz I.L."/>
            <person name="Blumberg B."/>
            <person name="Dichmann D.S."/>
            <person name="Dubchak I."/>
            <person name="Amaya E."/>
            <person name="Detter J.C."/>
            <person name="Fletcher R."/>
            <person name="Gerhard D.S."/>
            <person name="Goodstein D."/>
            <person name="Graves T."/>
            <person name="Grigoriev I.V."/>
            <person name="Grimwood J."/>
            <person name="Kawashima T."/>
            <person name="Lindquist E."/>
            <person name="Lucas S.M."/>
            <person name="Mead P.E."/>
            <person name="Mitros T."/>
            <person name="Ogino H."/>
            <person name="Ohta Y."/>
            <person name="Poliakov A.V."/>
            <person name="Pollet N."/>
            <person name="Robert J."/>
            <person name="Salamov A."/>
            <person name="Sater A.K."/>
            <person name="Schmutz J."/>
            <person name="Terry A."/>
            <person name="Vize P.D."/>
            <person name="Warren W.C."/>
            <person name="Wells D."/>
            <person name="Wills A."/>
            <person name="Wilson R.K."/>
            <person name="Zimmerman L.B."/>
            <person name="Zorn A.M."/>
            <person name="Grainger R."/>
            <person name="Grammer T."/>
            <person name="Khokha M.K."/>
            <person name="Richardson P.M."/>
            <person name="Rokhsar D.S."/>
        </authorList>
    </citation>
    <scope>NUCLEOTIDE SEQUENCE [LARGE SCALE GENOMIC DNA]</scope>
    <source>
        <strain evidence="6">Nigerian</strain>
    </source>
</reference>
<comment type="subunit">
    <text evidence="4">Homopentamer. Pentaxin (or pentraxin) have a discoid arrangement of 5 non-covalently bound subunits.</text>
</comment>
<evidence type="ECO:0000256" key="3">
    <source>
        <dbReference type="PROSITE-ProRule" id="PRU01172"/>
    </source>
</evidence>
<evidence type="ECO:0000256" key="2">
    <source>
        <dbReference type="ARBA" id="ARBA00022837"/>
    </source>
</evidence>
<dbReference type="SMART" id="SM00159">
    <property type="entry name" value="PTX"/>
    <property type="match status" value="1"/>
</dbReference>
<accession>A0A803K3W4</accession>
<dbReference type="InterPro" id="IPR013320">
    <property type="entry name" value="ConA-like_dom_sf"/>
</dbReference>
<dbReference type="Pfam" id="PF00354">
    <property type="entry name" value="Pentaxin"/>
    <property type="match status" value="1"/>
</dbReference>
<organism evidence="6">
    <name type="scientific">Xenopus tropicalis</name>
    <name type="common">Western clawed frog</name>
    <name type="synonym">Silurana tropicalis</name>
    <dbReference type="NCBI Taxonomy" id="8364"/>
    <lineage>
        <taxon>Eukaryota</taxon>
        <taxon>Metazoa</taxon>
        <taxon>Chordata</taxon>
        <taxon>Craniata</taxon>
        <taxon>Vertebrata</taxon>
        <taxon>Euteleostomi</taxon>
        <taxon>Amphibia</taxon>
        <taxon>Batrachia</taxon>
        <taxon>Anura</taxon>
        <taxon>Pipoidea</taxon>
        <taxon>Pipidae</taxon>
        <taxon>Xenopodinae</taxon>
        <taxon>Xenopus</taxon>
        <taxon>Silurana</taxon>
    </lineage>
</organism>
<evidence type="ECO:0000259" key="5">
    <source>
        <dbReference type="PROSITE" id="PS51828"/>
    </source>
</evidence>
<dbReference type="AlphaFoldDB" id="A0A803K3W4"/>
<keyword evidence="4" id="KW-0732">Signal</keyword>
<name>A0A803K3W4_XENTR</name>
<proteinExistence type="inferred from homology"/>
<dbReference type="InterPro" id="IPR051005">
    <property type="entry name" value="Pentraxin_domain"/>
</dbReference>
<dbReference type="Bgee" id="ENSXETG00000025212">
    <property type="expression patterns" value="Expressed in heart and 4 other cell types or tissues"/>
</dbReference>
<dbReference type="InParanoid" id="A0A803K3W4"/>
<evidence type="ECO:0000256" key="1">
    <source>
        <dbReference type="ARBA" id="ARBA00022723"/>
    </source>
</evidence>
<dbReference type="GO" id="GO:0046872">
    <property type="term" value="F:metal ion binding"/>
    <property type="evidence" value="ECO:0007669"/>
    <property type="project" value="UniProtKB-KW"/>
</dbReference>
<comment type="subcellular location">
    <subcellularLocation>
        <location evidence="4">Secreted</location>
    </subcellularLocation>
</comment>
<protein>
    <recommendedName>
        <fullName evidence="4">Pentraxin family member</fullName>
    </recommendedName>
</protein>
<gene>
    <name evidence="6" type="primary">crp</name>
</gene>
<dbReference type="GO" id="GO:0005576">
    <property type="term" value="C:extracellular region"/>
    <property type="evidence" value="ECO:0007669"/>
    <property type="project" value="UniProtKB-SubCell"/>
</dbReference>
<keyword evidence="1 4" id="KW-0479">Metal-binding</keyword>
<evidence type="ECO:0000256" key="4">
    <source>
        <dbReference type="RuleBase" id="RU362112"/>
    </source>
</evidence>
<dbReference type="GeneTree" id="ENSGT01100000263515"/>
<dbReference type="PROSITE" id="PS51828">
    <property type="entry name" value="PTX_2"/>
    <property type="match status" value="1"/>
</dbReference>
<dbReference type="Gene3D" id="2.60.120.200">
    <property type="match status" value="1"/>
</dbReference>
<dbReference type="PRINTS" id="PR00895">
    <property type="entry name" value="PENTAXIN"/>
</dbReference>
<dbReference type="Ensembl" id="ENSXETT00000108607">
    <property type="protein sequence ID" value="ENSXETP00000115032"/>
    <property type="gene ID" value="ENSXETG00000025212"/>
</dbReference>
<comment type="cofactor">
    <cofactor evidence="4">
        <name>Ca(2+)</name>
        <dbReference type="ChEBI" id="CHEBI:29108"/>
    </cofactor>
    <text evidence="4">Binds 2 calcium ions per subunit.</text>
</comment>
<dbReference type="InterPro" id="IPR001759">
    <property type="entry name" value="PTX_dom"/>
</dbReference>
<dbReference type="Xenbase" id="XB-GENE-5780408">
    <property type="gene designation" value="crp"/>
</dbReference>